<evidence type="ECO:0000256" key="3">
    <source>
        <dbReference type="ARBA" id="ARBA00023125"/>
    </source>
</evidence>
<dbReference type="SUPFAM" id="SSF47729">
    <property type="entry name" value="IHF-like DNA-binding proteins"/>
    <property type="match status" value="1"/>
</dbReference>
<dbReference type="PRINTS" id="PR01727">
    <property type="entry name" value="DNABINDINGHU"/>
</dbReference>
<evidence type="ECO:0000256" key="4">
    <source>
        <dbReference type="RuleBase" id="RU003939"/>
    </source>
</evidence>
<keyword evidence="2" id="KW-0226">DNA condensation</keyword>
<dbReference type="Gene3D" id="4.10.520.10">
    <property type="entry name" value="IHF-like DNA-binding proteins"/>
    <property type="match status" value="1"/>
</dbReference>
<dbReference type="InterPro" id="IPR000119">
    <property type="entry name" value="Hist_DNA-bd"/>
</dbReference>
<organism evidence="5 6">
    <name type="scientific">Curvibacter microcysteis</name>
    <dbReference type="NCBI Taxonomy" id="3026419"/>
    <lineage>
        <taxon>Bacteria</taxon>
        <taxon>Pseudomonadati</taxon>
        <taxon>Pseudomonadota</taxon>
        <taxon>Betaproteobacteria</taxon>
        <taxon>Burkholderiales</taxon>
        <taxon>Comamonadaceae</taxon>
        <taxon>Curvibacter</taxon>
    </lineage>
</organism>
<name>A0ABT5MH12_9BURK</name>
<reference evidence="5 6" key="1">
    <citation type="submission" date="2023-02" db="EMBL/GenBank/DDBJ databases">
        <title>Bacterial whole genome sequence for Curvibacter sp. HBC28.</title>
        <authorList>
            <person name="Le V."/>
            <person name="Ko S.-R."/>
            <person name="Ahn C.-Y."/>
            <person name="Oh H.-M."/>
        </authorList>
    </citation>
    <scope>NUCLEOTIDE SEQUENCE [LARGE SCALE GENOMIC DNA]</scope>
    <source>
        <strain evidence="5 6">HBC28</strain>
    </source>
</reference>
<dbReference type="PANTHER" id="PTHR33175">
    <property type="entry name" value="DNA-BINDING PROTEIN HU"/>
    <property type="match status" value="1"/>
</dbReference>
<proteinExistence type="inferred from homology"/>
<evidence type="ECO:0000313" key="6">
    <source>
        <dbReference type="Proteomes" id="UP001528672"/>
    </source>
</evidence>
<accession>A0ABT5MH12</accession>
<dbReference type="EMBL" id="JAQSIO010000004">
    <property type="protein sequence ID" value="MDD0815650.1"/>
    <property type="molecule type" value="Genomic_DNA"/>
</dbReference>
<dbReference type="InterPro" id="IPR010992">
    <property type="entry name" value="IHF-like_DNA-bd_dom_sf"/>
</dbReference>
<protein>
    <submittedName>
        <fullName evidence="5">HU family DNA-binding protein</fullName>
    </submittedName>
</protein>
<evidence type="ECO:0000313" key="5">
    <source>
        <dbReference type="EMBL" id="MDD0815650.1"/>
    </source>
</evidence>
<comment type="similarity">
    <text evidence="1 4">Belongs to the bacterial histone-like protein family.</text>
</comment>
<dbReference type="GO" id="GO:0003677">
    <property type="term" value="F:DNA binding"/>
    <property type="evidence" value="ECO:0007669"/>
    <property type="project" value="UniProtKB-KW"/>
</dbReference>
<dbReference type="InterPro" id="IPR020816">
    <property type="entry name" value="Histone-like_DNA-bd_CS"/>
</dbReference>
<sequence>MAFFTENHMNKTELIAKLALDTDLSKVQAQAALESVIQTITEQLQQGEAVNILGFGSFVVTERAARTARNPRTGEAIEVAAAKAPRFKPGKALKDALAA</sequence>
<dbReference type="Pfam" id="PF00216">
    <property type="entry name" value="Bac_DNA_binding"/>
    <property type="match status" value="1"/>
</dbReference>
<keyword evidence="3 5" id="KW-0238">DNA-binding</keyword>
<evidence type="ECO:0000256" key="1">
    <source>
        <dbReference type="ARBA" id="ARBA00010529"/>
    </source>
</evidence>
<dbReference type="PANTHER" id="PTHR33175:SF3">
    <property type="entry name" value="DNA-BINDING PROTEIN HU-BETA"/>
    <property type="match status" value="1"/>
</dbReference>
<gene>
    <name evidence="5" type="ORF">PSQ39_13520</name>
</gene>
<comment type="caution">
    <text evidence="5">The sequence shown here is derived from an EMBL/GenBank/DDBJ whole genome shotgun (WGS) entry which is preliminary data.</text>
</comment>
<dbReference type="Proteomes" id="UP001528672">
    <property type="component" value="Unassembled WGS sequence"/>
</dbReference>
<evidence type="ECO:0000256" key="2">
    <source>
        <dbReference type="ARBA" id="ARBA00023067"/>
    </source>
</evidence>
<dbReference type="RefSeq" id="WP_273927488.1">
    <property type="nucleotide sequence ID" value="NZ_JAQSIN010000003.1"/>
</dbReference>
<dbReference type="CDD" id="cd13831">
    <property type="entry name" value="HU"/>
    <property type="match status" value="1"/>
</dbReference>
<keyword evidence="6" id="KW-1185">Reference proteome</keyword>
<dbReference type="SMART" id="SM00411">
    <property type="entry name" value="BHL"/>
    <property type="match status" value="1"/>
</dbReference>
<dbReference type="PROSITE" id="PS00045">
    <property type="entry name" value="HISTONE_LIKE"/>
    <property type="match status" value="1"/>
</dbReference>